<dbReference type="Gene3D" id="3.40.50.300">
    <property type="entry name" value="P-loop containing nucleotide triphosphate hydrolases"/>
    <property type="match status" value="1"/>
</dbReference>
<evidence type="ECO:0000256" key="2">
    <source>
        <dbReference type="ARBA" id="ARBA00022741"/>
    </source>
</evidence>
<dbReference type="PROSITE" id="PS51192">
    <property type="entry name" value="HELICASE_ATP_BIND_1"/>
    <property type="match status" value="1"/>
</dbReference>
<evidence type="ECO:0000256" key="6">
    <source>
        <dbReference type="ARBA" id="ARBA00038040"/>
    </source>
</evidence>
<sequence length="1159" mass="131156">MGVDPFKTTDTLETDKETGGGVPVNDKVTFTAPERKSRLGLDVRAIEKRENAKNQGDFKVPKKSTISFTSSFDEEDKSDASGLDHGAETTTHDHSSRRYREKSSRSETAQESTVTTENAATSDVSMTPRSLSSTSRYERADSNRRRDEHRRDRSETPRSRQRNTYGEMDHYRGRESYRQGDRDYHGEKRGRYNSDRRTPGRSDWDDGKWEWEDSPHGDRDSSYSKRHQPSPSPMLAAASPDARLASPWLDTPRSIMSSASPWDIGAPSPVPIRASGSSIRSSSSRYGGRSNQPAYSREGDLTNEGHLDEDRSQGAEEFKHEITETMREEMDIQSDRAWYDTDEGNSLFDADSTSFFLGDDASLQKKEAELAKRLVRRDGSKMSLAQSKKYSQLNADNAQWEDRQLLRSGAVRGTEVQTEFDSEEERKAILLVHDTKPPFLDGRVVFTKQAEPVMPIKDPTSDMAIISRKGSGLVKEIREKQSMHKSRQRFWELAGSNLGNILGVEKSAEQIDADTAVVGDEGEVDFKGEAKFAQHMKKGEAVSDFAMSKTMAEQRQYLPIFSVRDELLQVIRENQVIVVVGETGSGKTTQLTQYLHEDGYTINGIVGCTQPRRVAAMSVAKRVSEEMETELGDKVGYAIRFEDVTGPNTVIKYMTDGVLLRETLKDSDLDKYRVVVMDEAHERSLNTDVLFGILKKVVARRRDFKLIVTSATLNAQKFSNFFAKIFQKPEDGARKCIVATNIAETSLTVDGIYYVIDTGYGKMKVFNPRMGMDALQVFPISRAASDQRAGRAGRTGPGTCYRLYTESAYLNEMLPSPVPEIQRTNLGNVVLLLKSLKIDNLLDFDFMDPPPQENILNSMYQLWVLGALSNVGGLTDLGWKMVEFPLDPPLAKMLLMGERLDCINEVLTIVSMLSVPSVFFRPKERAEESDAAREKFFVPESDHLTLLNVYQQWKEHDYRGDWCNDHYLQVKGLRKAREVRSQLLDILKQLKIPLKSCGPDWDIVRKAICSAYFHNSARLKGVGEYVNCRTGMPCHLHPSSALYGLGYTPDYVVYHELILTTKEYMQCATSVEPHWLAELGPMFFSVKDSDTSMLEHKKKQKEEKTAMEEEMEKLRRDQAESEVRNKEKEKRKRAKQQQQISGPGLKKGTTYLRPKKFGL</sequence>
<dbReference type="InterPro" id="IPR048333">
    <property type="entry name" value="HA2_WH"/>
</dbReference>
<name>A0ABM1RE83_CAMSA</name>
<reference evidence="11" key="1">
    <citation type="journal article" date="2014" name="Nat. Commun.">
        <title>The emerging biofuel crop Camelina sativa retains a highly undifferentiated hexaploid genome structure.</title>
        <authorList>
            <person name="Kagale S."/>
            <person name="Koh C."/>
            <person name="Nixon J."/>
            <person name="Bollina V."/>
            <person name="Clarke W.E."/>
            <person name="Tuteja R."/>
            <person name="Spillane C."/>
            <person name="Robinson S.J."/>
            <person name="Links M.G."/>
            <person name="Clarke C."/>
            <person name="Higgins E.E."/>
            <person name="Huebert T."/>
            <person name="Sharpe A.G."/>
            <person name="Parkin I.A."/>
        </authorList>
    </citation>
    <scope>NUCLEOTIDE SEQUENCE [LARGE SCALE GENOMIC DNA]</scope>
    <source>
        <strain evidence="11">cv. DH55</strain>
    </source>
</reference>
<dbReference type="SMART" id="SM00847">
    <property type="entry name" value="HA2"/>
    <property type="match status" value="1"/>
</dbReference>
<dbReference type="InterPro" id="IPR027417">
    <property type="entry name" value="P-loop_NTPase"/>
</dbReference>
<feature type="compositionally biased region" description="Basic and acidic residues" evidence="8">
    <location>
        <begin position="136"/>
        <end position="158"/>
    </location>
</feature>
<dbReference type="SMART" id="SM00490">
    <property type="entry name" value="HELICc"/>
    <property type="match status" value="1"/>
</dbReference>
<dbReference type="Pfam" id="PF04408">
    <property type="entry name" value="WHD_HA2"/>
    <property type="match status" value="1"/>
</dbReference>
<dbReference type="Pfam" id="PF07717">
    <property type="entry name" value="OB_NTP_bind"/>
    <property type="match status" value="1"/>
</dbReference>
<dbReference type="GeneID" id="104772236"/>
<feature type="region of interest" description="Disordered" evidence="8">
    <location>
        <begin position="48"/>
        <end position="315"/>
    </location>
</feature>
<feature type="domain" description="Helicase ATP-binding" evidence="9">
    <location>
        <begin position="568"/>
        <end position="731"/>
    </location>
</feature>
<feature type="region of interest" description="Disordered" evidence="8">
    <location>
        <begin position="1"/>
        <end position="33"/>
    </location>
</feature>
<dbReference type="InterPro" id="IPR014001">
    <property type="entry name" value="Helicase_ATP-bd"/>
</dbReference>
<dbReference type="InterPro" id="IPR011545">
    <property type="entry name" value="DEAD/DEAH_box_helicase_dom"/>
</dbReference>
<keyword evidence="4" id="KW-0347">Helicase</keyword>
<feature type="compositionally biased region" description="Basic and acidic residues" evidence="8">
    <location>
        <begin position="1094"/>
        <end position="1128"/>
    </location>
</feature>
<evidence type="ECO:0000259" key="10">
    <source>
        <dbReference type="PROSITE" id="PS51194"/>
    </source>
</evidence>
<evidence type="ECO:0000256" key="1">
    <source>
        <dbReference type="ARBA" id="ARBA00012552"/>
    </source>
</evidence>
<dbReference type="InterPro" id="IPR011709">
    <property type="entry name" value="DEAD-box_helicase_OB_fold"/>
</dbReference>
<feature type="compositionally biased region" description="Basic and acidic residues" evidence="8">
    <location>
        <begin position="167"/>
        <end position="223"/>
    </location>
</feature>
<dbReference type="SMART" id="SM00487">
    <property type="entry name" value="DEXDc"/>
    <property type="match status" value="1"/>
</dbReference>
<keyword evidence="3" id="KW-0378">Hydrolase</keyword>
<evidence type="ECO:0000256" key="8">
    <source>
        <dbReference type="SAM" id="MobiDB-lite"/>
    </source>
</evidence>
<accession>A0ABM1RE83</accession>
<feature type="domain" description="Helicase C-terminal" evidence="10">
    <location>
        <begin position="668"/>
        <end position="837"/>
    </location>
</feature>
<evidence type="ECO:0000256" key="4">
    <source>
        <dbReference type="ARBA" id="ARBA00022806"/>
    </source>
</evidence>
<evidence type="ECO:0000256" key="5">
    <source>
        <dbReference type="ARBA" id="ARBA00022840"/>
    </source>
</evidence>
<evidence type="ECO:0000256" key="3">
    <source>
        <dbReference type="ARBA" id="ARBA00022801"/>
    </source>
</evidence>
<feature type="compositionally biased region" description="Basic and acidic residues" evidence="8">
    <location>
        <begin position="297"/>
        <end position="315"/>
    </location>
</feature>
<protein>
    <recommendedName>
        <fullName evidence="1">RNA helicase</fullName>
        <ecNumber evidence="1">3.6.4.13</ecNumber>
    </recommendedName>
</protein>
<keyword evidence="2" id="KW-0547">Nucleotide-binding</keyword>
<dbReference type="PANTHER" id="PTHR18934:SF91">
    <property type="entry name" value="PRE-MRNA-SPLICING FACTOR ATP-DEPENDENT RNA HELICASE PRP16"/>
    <property type="match status" value="1"/>
</dbReference>
<dbReference type="Pfam" id="PF21010">
    <property type="entry name" value="HA2_C"/>
    <property type="match status" value="1"/>
</dbReference>
<reference evidence="12" key="2">
    <citation type="submission" date="2025-08" db="UniProtKB">
        <authorList>
            <consortium name="RefSeq"/>
        </authorList>
    </citation>
    <scope>IDENTIFICATION</scope>
    <source>
        <tissue evidence="12">Leaf</tissue>
    </source>
</reference>
<keyword evidence="11" id="KW-1185">Reference proteome</keyword>
<dbReference type="Proteomes" id="UP000694864">
    <property type="component" value="Chromosome 20"/>
</dbReference>
<comment type="similarity">
    <text evidence="6">Belongs to the DEAD box helicase family. DEAH subfamily. PRP16 sub-subfamily.</text>
</comment>
<feature type="region of interest" description="Disordered" evidence="8">
    <location>
        <begin position="1094"/>
        <end position="1159"/>
    </location>
</feature>
<dbReference type="InterPro" id="IPR001650">
    <property type="entry name" value="Helicase_C-like"/>
</dbReference>
<dbReference type="Gene3D" id="1.20.120.1080">
    <property type="match status" value="1"/>
</dbReference>
<dbReference type="CDD" id="cd18791">
    <property type="entry name" value="SF2_C_RHA"/>
    <property type="match status" value="1"/>
</dbReference>
<dbReference type="Pfam" id="PF00271">
    <property type="entry name" value="Helicase_C"/>
    <property type="match status" value="1"/>
</dbReference>
<dbReference type="PROSITE" id="PS51194">
    <property type="entry name" value="HELICASE_CTER"/>
    <property type="match status" value="1"/>
</dbReference>
<evidence type="ECO:0000313" key="11">
    <source>
        <dbReference type="Proteomes" id="UP000694864"/>
    </source>
</evidence>
<proteinExistence type="inferred from homology"/>
<dbReference type="InterPro" id="IPR007502">
    <property type="entry name" value="Helicase-assoc_dom"/>
</dbReference>
<comment type="catalytic activity">
    <reaction evidence="7">
        <text>ATP + H2O = ADP + phosphate + H(+)</text>
        <dbReference type="Rhea" id="RHEA:13065"/>
        <dbReference type="ChEBI" id="CHEBI:15377"/>
        <dbReference type="ChEBI" id="CHEBI:15378"/>
        <dbReference type="ChEBI" id="CHEBI:30616"/>
        <dbReference type="ChEBI" id="CHEBI:43474"/>
        <dbReference type="ChEBI" id="CHEBI:456216"/>
        <dbReference type="EC" id="3.6.4.13"/>
    </reaction>
</comment>
<gene>
    <name evidence="12" type="primary">LOC104772236</name>
</gene>
<dbReference type="EC" id="3.6.4.13" evidence="1"/>
<dbReference type="Pfam" id="PF00270">
    <property type="entry name" value="DEAD"/>
    <property type="match status" value="1"/>
</dbReference>
<feature type="compositionally biased region" description="Low complexity" evidence="8">
    <location>
        <begin position="233"/>
        <end position="242"/>
    </location>
</feature>
<feature type="compositionally biased region" description="Polar residues" evidence="8">
    <location>
        <begin position="109"/>
        <end position="135"/>
    </location>
</feature>
<dbReference type="SUPFAM" id="SSF52540">
    <property type="entry name" value="P-loop containing nucleoside triphosphate hydrolases"/>
    <property type="match status" value="1"/>
</dbReference>
<feature type="compositionally biased region" description="Low complexity" evidence="8">
    <location>
        <begin position="275"/>
        <end position="290"/>
    </location>
</feature>
<feature type="compositionally biased region" description="Basic and acidic residues" evidence="8">
    <location>
        <begin position="85"/>
        <end position="105"/>
    </location>
</feature>
<evidence type="ECO:0000259" key="9">
    <source>
        <dbReference type="PROSITE" id="PS51192"/>
    </source>
</evidence>
<evidence type="ECO:0000256" key="7">
    <source>
        <dbReference type="ARBA" id="ARBA00047984"/>
    </source>
</evidence>
<evidence type="ECO:0000313" key="12">
    <source>
        <dbReference type="RefSeq" id="XP_019097321.1"/>
    </source>
</evidence>
<dbReference type="RefSeq" id="XP_019097321.1">
    <property type="nucleotide sequence ID" value="XM_019241776.1"/>
</dbReference>
<dbReference type="PANTHER" id="PTHR18934">
    <property type="entry name" value="ATP-DEPENDENT RNA HELICASE"/>
    <property type="match status" value="1"/>
</dbReference>
<organism evidence="11 12">
    <name type="scientific">Camelina sativa</name>
    <name type="common">False flax</name>
    <name type="synonym">Myagrum sativum</name>
    <dbReference type="NCBI Taxonomy" id="90675"/>
    <lineage>
        <taxon>Eukaryota</taxon>
        <taxon>Viridiplantae</taxon>
        <taxon>Streptophyta</taxon>
        <taxon>Embryophyta</taxon>
        <taxon>Tracheophyta</taxon>
        <taxon>Spermatophyta</taxon>
        <taxon>Magnoliopsida</taxon>
        <taxon>eudicotyledons</taxon>
        <taxon>Gunneridae</taxon>
        <taxon>Pentapetalae</taxon>
        <taxon>rosids</taxon>
        <taxon>malvids</taxon>
        <taxon>Brassicales</taxon>
        <taxon>Brassicaceae</taxon>
        <taxon>Camelineae</taxon>
        <taxon>Camelina</taxon>
    </lineage>
</organism>
<keyword evidence="5" id="KW-0067">ATP-binding</keyword>